<proteinExistence type="predicted"/>
<sequence length="182" mass="19645">MEKVLKGTKGRLREAQVFSYAFLHPVRNLNGRKLKKSPVEKKGRGKPADAEKVPNSGYEACTSDLASTPTAEMAMGADETDNNVSWKEVLIDLPAQDAAEESETSLENAKAGGCDSSPTLMEMAMWDAEVARRQLEVARNVACIYKYLSVLSACKDNAVIGIRSAEALETSTQGTGGENKTE</sequence>
<dbReference type="RefSeq" id="XP_029237341.1">
    <property type="nucleotide sequence ID" value="XM_029382869.1"/>
</dbReference>
<evidence type="ECO:0000313" key="2">
    <source>
        <dbReference type="EMBL" id="RNF03153.1"/>
    </source>
</evidence>
<dbReference type="EMBL" id="MKGL01000206">
    <property type="protein sequence ID" value="RNF03153.1"/>
    <property type="molecule type" value="Genomic_DNA"/>
</dbReference>
<dbReference type="OrthoDB" id="245882at2759"/>
<feature type="region of interest" description="Disordered" evidence="1">
    <location>
        <begin position="33"/>
        <end position="60"/>
    </location>
</feature>
<reference evidence="2 3" key="1">
    <citation type="journal article" date="2018" name="BMC Genomics">
        <title>Genomic comparison of Trypanosoma conorhini and Trypanosoma rangeli to Trypanosoma cruzi strains of high and low virulence.</title>
        <authorList>
            <person name="Bradwell K.R."/>
            <person name="Koparde V.N."/>
            <person name="Matveyev A.V."/>
            <person name="Serrano M.G."/>
            <person name="Alves J.M."/>
            <person name="Parikh H."/>
            <person name="Huang B."/>
            <person name="Lee V."/>
            <person name="Espinosa-Alvarez O."/>
            <person name="Ortiz P.A."/>
            <person name="Costa-Martins A.G."/>
            <person name="Teixeira M.M."/>
            <person name="Buck G.A."/>
        </authorList>
    </citation>
    <scope>NUCLEOTIDE SEQUENCE [LARGE SCALE GENOMIC DNA]</scope>
    <source>
        <strain evidence="2 3">AM80</strain>
    </source>
</reference>
<dbReference type="AlphaFoldDB" id="A0A3R7KX72"/>
<accession>A0A3R7KX72</accession>
<dbReference type="Proteomes" id="UP000283634">
    <property type="component" value="Unassembled WGS sequence"/>
</dbReference>
<comment type="caution">
    <text evidence="2">The sequence shown here is derived from an EMBL/GenBank/DDBJ whole genome shotgun (WGS) entry which is preliminary data.</text>
</comment>
<dbReference type="GeneID" id="40329944"/>
<keyword evidence="3" id="KW-1185">Reference proteome</keyword>
<feature type="compositionally biased region" description="Basic and acidic residues" evidence="1">
    <location>
        <begin position="37"/>
        <end position="52"/>
    </location>
</feature>
<dbReference type="OMA" id="LMEMAMW"/>
<evidence type="ECO:0000313" key="3">
    <source>
        <dbReference type="Proteomes" id="UP000283634"/>
    </source>
</evidence>
<gene>
    <name evidence="2" type="ORF">TraAM80_06011</name>
</gene>
<name>A0A3R7KX72_TRYRA</name>
<protein>
    <submittedName>
        <fullName evidence="2">Uncharacterized protein</fullName>
    </submittedName>
</protein>
<organism evidence="2 3">
    <name type="scientific">Trypanosoma rangeli</name>
    <dbReference type="NCBI Taxonomy" id="5698"/>
    <lineage>
        <taxon>Eukaryota</taxon>
        <taxon>Discoba</taxon>
        <taxon>Euglenozoa</taxon>
        <taxon>Kinetoplastea</taxon>
        <taxon>Metakinetoplastina</taxon>
        <taxon>Trypanosomatida</taxon>
        <taxon>Trypanosomatidae</taxon>
        <taxon>Trypanosoma</taxon>
        <taxon>Herpetosoma</taxon>
    </lineage>
</organism>
<evidence type="ECO:0000256" key="1">
    <source>
        <dbReference type="SAM" id="MobiDB-lite"/>
    </source>
</evidence>
<dbReference type="VEuPathDB" id="TriTrypDB:TRSC58_02472"/>